<accession>A0A844FUD4</accession>
<comment type="cofactor">
    <cofactor evidence="9">
        <name>Mg(2+)</name>
        <dbReference type="ChEBI" id="CHEBI:18420"/>
    </cofactor>
    <text evidence="9">Requires a divalent cation, most likely magnesium in vivo, as an electrophilic catalyst to aid phosphoryl group transfer. It is the chelate of the metal and the nucleotide that is the actual substrate.</text>
</comment>
<evidence type="ECO:0000313" key="12">
    <source>
        <dbReference type="Proteomes" id="UP000442619"/>
    </source>
</evidence>
<comment type="subunit">
    <text evidence="9">Homodimer.</text>
</comment>
<gene>
    <name evidence="9" type="primary">rbsK</name>
    <name evidence="11" type="ORF">FYJ79_08830</name>
</gene>
<feature type="binding site" evidence="9">
    <location>
        <position position="203"/>
    </location>
    <ligand>
        <name>ATP</name>
        <dbReference type="ChEBI" id="CHEBI:30616"/>
    </ligand>
</feature>
<organism evidence="11 12">
    <name type="scientific">Sharpea porci</name>
    <dbReference type="NCBI Taxonomy" id="2652286"/>
    <lineage>
        <taxon>Bacteria</taxon>
        <taxon>Bacillati</taxon>
        <taxon>Bacillota</taxon>
        <taxon>Erysipelotrichia</taxon>
        <taxon>Erysipelotrichales</taxon>
        <taxon>Coprobacillaceae</taxon>
        <taxon>Sharpea</taxon>
    </lineage>
</organism>
<keyword evidence="4 9" id="KW-0418">Kinase</keyword>
<feature type="binding site" evidence="9">
    <location>
        <position position="303"/>
    </location>
    <ligand>
        <name>K(+)</name>
        <dbReference type="ChEBI" id="CHEBI:29103"/>
    </ligand>
</feature>
<dbReference type="AlphaFoldDB" id="A0A844FUD4"/>
<keyword evidence="9" id="KW-0963">Cytoplasm</keyword>
<dbReference type="InterPro" id="IPR011611">
    <property type="entry name" value="PfkB_dom"/>
</dbReference>
<evidence type="ECO:0000313" key="11">
    <source>
        <dbReference type="EMBL" id="MST89671.1"/>
    </source>
</evidence>
<evidence type="ECO:0000256" key="7">
    <source>
        <dbReference type="ARBA" id="ARBA00022958"/>
    </source>
</evidence>
<dbReference type="PANTHER" id="PTHR10584">
    <property type="entry name" value="SUGAR KINASE"/>
    <property type="match status" value="1"/>
</dbReference>
<dbReference type="Gene3D" id="3.40.1190.20">
    <property type="match status" value="1"/>
</dbReference>
<feature type="binding site" evidence="9">
    <location>
        <begin position="63"/>
        <end position="67"/>
    </location>
    <ligand>
        <name>substrate</name>
    </ligand>
</feature>
<keyword evidence="8 9" id="KW-0119">Carbohydrate metabolism</keyword>
<dbReference type="GO" id="GO:0004747">
    <property type="term" value="F:ribokinase activity"/>
    <property type="evidence" value="ECO:0007669"/>
    <property type="project" value="UniProtKB-UniRule"/>
</dbReference>
<feature type="binding site" evidence="9">
    <location>
        <position position="264"/>
    </location>
    <ligand>
        <name>K(+)</name>
        <dbReference type="ChEBI" id="CHEBI:29103"/>
    </ligand>
</feature>
<feature type="binding site" evidence="9">
    <location>
        <position position="160"/>
    </location>
    <ligand>
        <name>substrate</name>
    </ligand>
</feature>
<evidence type="ECO:0000256" key="2">
    <source>
        <dbReference type="ARBA" id="ARBA00022723"/>
    </source>
</evidence>
<evidence type="ECO:0000256" key="5">
    <source>
        <dbReference type="ARBA" id="ARBA00022840"/>
    </source>
</evidence>
<dbReference type="EC" id="2.7.1.15" evidence="9"/>
<keyword evidence="6 9" id="KW-0460">Magnesium</keyword>
<feature type="binding site" evidence="9">
    <location>
        <position position="298"/>
    </location>
    <ligand>
        <name>K(+)</name>
        <dbReference type="ChEBI" id="CHEBI:29103"/>
    </ligand>
</feature>
<evidence type="ECO:0000256" key="9">
    <source>
        <dbReference type="HAMAP-Rule" id="MF_01987"/>
    </source>
</evidence>
<feature type="binding site" evidence="9">
    <location>
        <begin position="267"/>
        <end position="268"/>
    </location>
    <ligand>
        <name>ATP</name>
        <dbReference type="ChEBI" id="CHEBI:30616"/>
    </ligand>
</feature>
<dbReference type="Proteomes" id="UP000442619">
    <property type="component" value="Unassembled WGS sequence"/>
</dbReference>
<dbReference type="Pfam" id="PF20118">
    <property type="entry name" value="DUF6508"/>
    <property type="match status" value="1"/>
</dbReference>
<feature type="binding site" evidence="9">
    <location>
        <position position="262"/>
    </location>
    <ligand>
        <name>K(+)</name>
        <dbReference type="ChEBI" id="CHEBI:29103"/>
    </ligand>
</feature>
<comment type="activity regulation">
    <text evidence="9">Activated by a monovalent cation that binds near, but not in, the active site. The most likely occupant of the site in vivo is potassium. Ion binding induces a conformational change that may alter substrate affinity.</text>
</comment>
<evidence type="ECO:0000256" key="3">
    <source>
        <dbReference type="ARBA" id="ARBA00022741"/>
    </source>
</evidence>
<dbReference type="GO" id="GO:0046872">
    <property type="term" value="F:metal ion binding"/>
    <property type="evidence" value="ECO:0007669"/>
    <property type="project" value="UniProtKB-KW"/>
</dbReference>
<evidence type="ECO:0000259" key="10">
    <source>
        <dbReference type="Pfam" id="PF00294"/>
    </source>
</evidence>
<evidence type="ECO:0000256" key="4">
    <source>
        <dbReference type="ARBA" id="ARBA00022777"/>
    </source>
</evidence>
<comment type="caution">
    <text evidence="11">The sequence shown here is derived from an EMBL/GenBank/DDBJ whole genome shotgun (WGS) entry which is preliminary data.</text>
</comment>
<dbReference type="SUPFAM" id="SSF53613">
    <property type="entry name" value="Ribokinase-like"/>
    <property type="match status" value="1"/>
</dbReference>
<keyword evidence="7 9" id="KW-0630">Potassium</keyword>
<comment type="caution">
    <text evidence="9">Lacks conserved residue(s) required for the propagation of feature annotation.</text>
</comment>
<evidence type="ECO:0000256" key="6">
    <source>
        <dbReference type="ARBA" id="ARBA00022842"/>
    </source>
</evidence>
<dbReference type="InterPro" id="IPR011877">
    <property type="entry name" value="Ribokinase"/>
</dbReference>
<dbReference type="EMBL" id="VUNM01000021">
    <property type="protein sequence ID" value="MST89671.1"/>
    <property type="molecule type" value="Genomic_DNA"/>
</dbReference>
<dbReference type="PANTHER" id="PTHR10584:SF166">
    <property type="entry name" value="RIBOKINASE"/>
    <property type="match status" value="1"/>
</dbReference>
<dbReference type="InterPro" id="IPR002139">
    <property type="entry name" value="Ribo/fructo_kinase"/>
</dbReference>
<feature type="binding site" evidence="9">
    <location>
        <begin position="236"/>
        <end position="241"/>
    </location>
    <ligand>
        <name>ATP</name>
        <dbReference type="ChEBI" id="CHEBI:30616"/>
    </ligand>
</feature>
<dbReference type="GO" id="GO:0019303">
    <property type="term" value="P:D-ribose catabolic process"/>
    <property type="evidence" value="ECO:0007669"/>
    <property type="project" value="UniProtKB-UniRule"/>
</dbReference>
<feature type="binding site" evidence="9">
    <location>
        <begin position="35"/>
        <end position="37"/>
    </location>
    <ligand>
        <name>substrate</name>
    </ligand>
</feature>
<dbReference type="InterPro" id="IPR029056">
    <property type="entry name" value="Ribokinase-like"/>
</dbReference>
<dbReference type="InterPro" id="IPR045425">
    <property type="entry name" value="DUF6508"/>
</dbReference>
<keyword evidence="5 9" id="KW-0067">ATP-binding</keyword>
<keyword evidence="12" id="KW-1185">Reference proteome</keyword>
<feature type="domain" description="Carbohydrate kinase PfkB" evidence="10">
    <location>
        <begin position="27"/>
        <end position="310"/>
    </location>
</feature>
<dbReference type="CDD" id="cd01174">
    <property type="entry name" value="ribokinase"/>
    <property type="match status" value="1"/>
</dbReference>
<dbReference type="PRINTS" id="PR00990">
    <property type="entry name" value="RIBOKINASE"/>
</dbReference>
<evidence type="ECO:0000256" key="8">
    <source>
        <dbReference type="ARBA" id="ARBA00023277"/>
    </source>
</evidence>
<feature type="binding site" evidence="9">
    <location>
        <position position="301"/>
    </location>
    <ligand>
        <name>K(+)</name>
        <dbReference type="ChEBI" id="CHEBI:29103"/>
    </ligand>
</feature>
<protein>
    <recommendedName>
        <fullName evidence="9">Ribokinase</fullName>
        <shortName evidence="9">RK</shortName>
        <ecNumber evidence="9">2.7.1.15</ecNumber>
    </recommendedName>
</protein>
<evidence type="ECO:0000256" key="1">
    <source>
        <dbReference type="ARBA" id="ARBA00022679"/>
    </source>
</evidence>
<comment type="similarity">
    <text evidence="9">Belongs to the carbohydrate kinase PfkB family. Ribokinase subfamily.</text>
</comment>
<dbReference type="GO" id="GO:0005524">
    <property type="term" value="F:ATP binding"/>
    <property type="evidence" value="ECO:0007669"/>
    <property type="project" value="UniProtKB-UniRule"/>
</dbReference>
<dbReference type="UniPathway" id="UPA00916">
    <property type="reaction ID" value="UER00889"/>
</dbReference>
<comment type="subcellular location">
    <subcellularLocation>
        <location evidence="9">Cytoplasm</location>
    </subcellularLocation>
</comment>
<comment type="catalytic activity">
    <reaction evidence="9">
        <text>D-ribose + ATP = D-ribose 5-phosphate + ADP + H(+)</text>
        <dbReference type="Rhea" id="RHEA:13697"/>
        <dbReference type="ChEBI" id="CHEBI:15378"/>
        <dbReference type="ChEBI" id="CHEBI:30616"/>
        <dbReference type="ChEBI" id="CHEBI:47013"/>
        <dbReference type="ChEBI" id="CHEBI:78346"/>
        <dbReference type="ChEBI" id="CHEBI:456216"/>
        <dbReference type="EC" id="2.7.1.15"/>
    </reaction>
</comment>
<name>A0A844FUD4_9FIRM</name>
<comment type="pathway">
    <text evidence="9">Carbohydrate metabolism; D-ribose degradation; D-ribose 5-phosphate from beta-D-ribopyranose: step 2/2.</text>
</comment>
<keyword evidence="2 9" id="KW-0479">Metal-binding</keyword>
<dbReference type="Pfam" id="PF00294">
    <property type="entry name" value="PfkB"/>
    <property type="match status" value="1"/>
</dbReference>
<keyword evidence="1 9" id="KW-0808">Transferase</keyword>
<reference evidence="11 12" key="1">
    <citation type="submission" date="2019-08" db="EMBL/GenBank/DDBJ databases">
        <title>In-depth cultivation of the pig gut microbiome towards novel bacterial diversity and tailored functional studies.</title>
        <authorList>
            <person name="Wylensek D."/>
            <person name="Hitch T.C.A."/>
            <person name="Clavel T."/>
        </authorList>
    </citation>
    <scope>NUCLEOTIDE SEQUENCE [LARGE SCALE GENOMIC DNA]</scope>
    <source>
        <strain evidence="11 12">CA-Schmier-601-WT-3</strain>
    </source>
</reference>
<sequence>MKHPFSYSDLLSSYDIMREEKDVGIMKVLCFGSMNIDESYLMDHFVRPGETQSALKCTRSLGGKGFNQALAIAKAGGEVIMAGCIGRDGYDFKKALEQYHCTTQFIREVNAPTGHAFIQVAGGENAIVINHGANHAITDAFIDEVLSVMHAGDMILLQNEINNVDKIIKKAHERKLKIIFNAAPMHETVLDYPLDVIDLLVVNVREAQALTNNPTSLEKLMNALETKFMHQDILLTVGGQGSYYLSEGKRKYVAALSCHVVDTTGAGDTYIGYYLASLMANKSIEEAMQIASLAAACTCEKSGASSAIPTKDELKKAYIIRQAINLPVFEGKSVTYHKGEFDKNIPHFDEATKDYVYRFYKLGLFDEDYYKHFKKMGVKAIEDMDLLECVTMLTFYMREERVHTALMAHAIENGKFKAIADRLQELIRLEVAHD</sequence>
<feature type="active site" description="Proton acceptor" evidence="9">
    <location>
        <position position="268"/>
    </location>
</feature>
<proteinExistence type="inferred from homology"/>
<feature type="binding site" evidence="9">
    <location>
        <position position="268"/>
    </location>
    <ligand>
        <name>substrate</name>
    </ligand>
</feature>
<comment type="function">
    <text evidence="9">Catalyzes the phosphorylation of ribose at O-5 in a reaction requiring ATP and magnesium. The resulting D-ribose-5-phosphate can then be used either for sythesis of nucleotides, histidine, and tryptophan, or as a component of the pentose phosphate pathway.</text>
</comment>
<keyword evidence="3 9" id="KW-0547">Nucleotide-binding</keyword>
<dbReference type="HAMAP" id="MF_01987">
    <property type="entry name" value="Ribokinase"/>
    <property type="match status" value="1"/>
</dbReference>
<dbReference type="GO" id="GO:0005737">
    <property type="term" value="C:cytoplasm"/>
    <property type="evidence" value="ECO:0007669"/>
    <property type="project" value="UniProtKB-SubCell"/>
</dbReference>